<evidence type="ECO:0000313" key="1">
    <source>
        <dbReference type="EMBL" id="AIS51511.1"/>
    </source>
</evidence>
<dbReference type="KEGG" id="tki:TKV_c03060"/>
<proteinExistence type="predicted"/>
<dbReference type="AlphaFoldDB" id="A0A097ANX7"/>
<organism evidence="1 2">
    <name type="scientific">Thermoanaerobacter kivui</name>
    <name type="common">Acetogenium kivui</name>
    <dbReference type="NCBI Taxonomy" id="2325"/>
    <lineage>
        <taxon>Bacteria</taxon>
        <taxon>Bacillati</taxon>
        <taxon>Bacillota</taxon>
        <taxon>Clostridia</taxon>
        <taxon>Thermoanaerobacterales</taxon>
        <taxon>Thermoanaerobacteraceae</taxon>
        <taxon>Thermoanaerobacter</taxon>
    </lineage>
</organism>
<reference evidence="2" key="1">
    <citation type="journal article" date="2015" name="Genome Announc.">
        <title>Whole-Genome Sequences of 80 Environmental and Clinical Isolates of Burkholderia pseudomallei.</title>
        <authorList>
            <person name="Johnson S.L."/>
            <person name="Baker A.L."/>
            <person name="Chain P.S."/>
            <person name="Currie B.J."/>
            <person name="Daligault H.E."/>
            <person name="Davenport K.W."/>
            <person name="Davis C.B."/>
            <person name="Inglis T.J."/>
            <person name="Kaestli M."/>
            <person name="Koren S."/>
            <person name="Mayo M."/>
            <person name="Merritt A.J."/>
            <person name="Price E.P."/>
            <person name="Sarovich D.S."/>
            <person name="Warner J."/>
            <person name="Rosovitz M.J."/>
        </authorList>
    </citation>
    <scope>NUCLEOTIDE SEQUENCE [LARGE SCALE GENOMIC DNA]</scope>
    <source>
        <strain evidence="2">DSM 2030</strain>
    </source>
</reference>
<name>A0A097ANX7_THEKI</name>
<dbReference type="STRING" id="2325.TKV_c03060"/>
<gene>
    <name evidence="1" type="ORF">TKV_c03060</name>
</gene>
<dbReference type="OrthoDB" id="9799337at2"/>
<dbReference type="eggNOG" id="COG1120">
    <property type="taxonomic scope" value="Bacteria"/>
</dbReference>
<dbReference type="RefSeq" id="WP_049684476.1">
    <property type="nucleotide sequence ID" value="NZ_CP009170.1"/>
</dbReference>
<dbReference type="EMBL" id="CP009170">
    <property type="protein sequence ID" value="AIS51511.1"/>
    <property type="molecule type" value="Genomic_DNA"/>
</dbReference>
<dbReference type="HOGENOM" id="CLU_2014181_0_0_9"/>
<evidence type="ECO:0000313" key="2">
    <source>
        <dbReference type="Proteomes" id="UP000029669"/>
    </source>
</evidence>
<dbReference type="Proteomes" id="UP000029669">
    <property type="component" value="Chromosome"/>
</dbReference>
<protein>
    <submittedName>
        <fullName evidence="1">Uncharacterized protein</fullName>
    </submittedName>
</protein>
<sequence>MYTGIIHENDVDFYVATSMGIKVIKEKAFEAIANDTFEKALQKLNEINYVIDAGYPVGVLNEMNTQLIKEAVKMGKKVFSVRAIEEGKKLFKGVEEGITFLNNTASLVKILSTAKEVENGDDI</sequence>
<accession>A0A097ANX7</accession>
<keyword evidence="2" id="KW-1185">Reference proteome</keyword>